<protein>
    <submittedName>
        <fullName evidence="1">Uncharacterized protein</fullName>
    </submittedName>
</protein>
<dbReference type="Proteomes" id="UP000887013">
    <property type="component" value="Unassembled WGS sequence"/>
</dbReference>
<reference evidence="1" key="1">
    <citation type="submission" date="2020-08" db="EMBL/GenBank/DDBJ databases">
        <title>Multicomponent nature underlies the extraordinary mechanical properties of spider dragline silk.</title>
        <authorList>
            <person name="Kono N."/>
            <person name="Nakamura H."/>
            <person name="Mori M."/>
            <person name="Yoshida Y."/>
            <person name="Ohtoshi R."/>
            <person name="Malay A.D."/>
            <person name="Moran D.A.P."/>
            <person name="Tomita M."/>
            <person name="Numata K."/>
            <person name="Arakawa K."/>
        </authorList>
    </citation>
    <scope>NUCLEOTIDE SEQUENCE</scope>
</reference>
<organism evidence="1 2">
    <name type="scientific">Nephila pilipes</name>
    <name type="common">Giant wood spider</name>
    <name type="synonym">Nephila maculata</name>
    <dbReference type="NCBI Taxonomy" id="299642"/>
    <lineage>
        <taxon>Eukaryota</taxon>
        <taxon>Metazoa</taxon>
        <taxon>Ecdysozoa</taxon>
        <taxon>Arthropoda</taxon>
        <taxon>Chelicerata</taxon>
        <taxon>Arachnida</taxon>
        <taxon>Araneae</taxon>
        <taxon>Araneomorphae</taxon>
        <taxon>Entelegynae</taxon>
        <taxon>Araneoidea</taxon>
        <taxon>Nephilidae</taxon>
        <taxon>Nephila</taxon>
    </lineage>
</organism>
<accession>A0A8X6P3Q1</accession>
<evidence type="ECO:0000313" key="1">
    <source>
        <dbReference type="EMBL" id="GFT49788.1"/>
    </source>
</evidence>
<keyword evidence="2" id="KW-1185">Reference proteome</keyword>
<evidence type="ECO:0000313" key="2">
    <source>
        <dbReference type="Proteomes" id="UP000887013"/>
    </source>
</evidence>
<gene>
    <name evidence="1" type="ORF">NPIL_86121</name>
</gene>
<proteinExistence type="predicted"/>
<dbReference type="AlphaFoldDB" id="A0A8X6P3Q1"/>
<sequence length="158" mass="17980">MSALTVFQNKEPSKEKLPLTQLRRNIADMLLMDHRFVKTLPGLDYYMGPAPSQPSNVASVQNLGCFYSSVMAPISSNQWFHWLRKLSQFRCALLPSFFSPVMAQEEDRKAIGGELESEMVILSQQQMDDVFPRSLVPFAGLFQRHSGVWQGSIYSNFL</sequence>
<comment type="caution">
    <text evidence="1">The sequence shown here is derived from an EMBL/GenBank/DDBJ whole genome shotgun (WGS) entry which is preliminary data.</text>
</comment>
<dbReference type="OrthoDB" id="10294113at2759"/>
<name>A0A8X6P3Q1_NEPPI</name>
<dbReference type="EMBL" id="BMAW01111798">
    <property type="protein sequence ID" value="GFT49788.1"/>
    <property type="molecule type" value="Genomic_DNA"/>
</dbReference>